<sequence>MPLFSIRISGSSWSNNNKVLTGAKGLGVPESTVGTKPKDEELRQLVTKKSETGEMHRKNPTISQLLVADDVESITSSNYNPSDPTVVVAHGYLGNANTNLNVVIRNGLDPFSPIWQFNSNRLSNADGVYVEVIHTNGAGNGVTSPMGDADFYPNGGNSQPGCITSICNHNRSWELFAATVEHNHLVGTECSSSNDVAANNCRGKQFNMGNADLKKSGNGLYRLNTLARYPY</sequence>
<dbReference type="InterPro" id="IPR013818">
    <property type="entry name" value="Lipase"/>
</dbReference>
<dbReference type="EMBL" id="OW152831">
    <property type="protein sequence ID" value="CAH2049208.1"/>
    <property type="molecule type" value="Genomic_DNA"/>
</dbReference>
<dbReference type="PANTHER" id="PTHR11610:SF173">
    <property type="entry name" value="LIPASE DOMAIN-CONTAINING PROTEIN-RELATED"/>
    <property type="match status" value="1"/>
</dbReference>
<dbReference type="PANTHER" id="PTHR11610">
    <property type="entry name" value="LIPASE"/>
    <property type="match status" value="1"/>
</dbReference>
<comment type="subcellular location">
    <subcellularLocation>
        <location evidence="1">Secreted</location>
    </subcellularLocation>
</comment>
<dbReference type="SUPFAM" id="SSF53474">
    <property type="entry name" value="alpha/beta-Hydrolases"/>
    <property type="match status" value="2"/>
</dbReference>
<protein>
    <recommendedName>
        <fullName evidence="5">Lipase domain-containing protein</fullName>
    </recommendedName>
</protein>
<keyword evidence="7" id="KW-1185">Reference proteome</keyword>
<evidence type="ECO:0000256" key="4">
    <source>
        <dbReference type="RuleBase" id="RU004262"/>
    </source>
</evidence>
<dbReference type="InterPro" id="IPR029058">
    <property type="entry name" value="AB_hydrolase_fold"/>
</dbReference>
<evidence type="ECO:0000259" key="5">
    <source>
        <dbReference type="Pfam" id="PF00151"/>
    </source>
</evidence>
<gene>
    <name evidence="6" type="ORF">IPOD504_LOCUS6686</name>
</gene>
<evidence type="ECO:0000256" key="3">
    <source>
        <dbReference type="ARBA" id="ARBA00022525"/>
    </source>
</evidence>
<reference evidence="6" key="1">
    <citation type="submission" date="2022-03" db="EMBL/GenBank/DDBJ databases">
        <authorList>
            <person name="Martin H S."/>
        </authorList>
    </citation>
    <scope>NUCLEOTIDE SEQUENCE</scope>
</reference>
<feature type="non-terminal residue" evidence="6">
    <location>
        <position position="231"/>
    </location>
</feature>
<dbReference type="Gene3D" id="3.40.50.1820">
    <property type="entry name" value="alpha/beta hydrolase"/>
    <property type="match status" value="2"/>
</dbReference>
<comment type="similarity">
    <text evidence="2 4">Belongs to the AB hydrolase superfamily. Lipase family.</text>
</comment>
<evidence type="ECO:0000313" key="6">
    <source>
        <dbReference type="EMBL" id="CAH2049208.1"/>
    </source>
</evidence>
<accession>A0ABN8I5R2</accession>
<dbReference type="InterPro" id="IPR000734">
    <property type="entry name" value="TAG_lipase"/>
</dbReference>
<organism evidence="6 7">
    <name type="scientific">Iphiclides podalirius</name>
    <name type="common">scarce swallowtail</name>
    <dbReference type="NCBI Taxonomy" id="110791"/>
    <lineage>
        <taxon>Eukaryota</taxon>
        <taxon>Metazoa</taxon>
        <taxon>Ecdysozoa</taxon>
        <taxon>Arthropoda</taxon>
        <taxon>Hexapoda</taxon>
        <taxon>Insecta</taxon>
        <taxon>Pterygota</taxon>
        <taxon>Neoptera</taxon>
        <taxon>Endopterygota</taxon>
        <taxon>Lepidoptera</taxon>
        <taxon>Glossata</taxon>
        <taxon>Ditrysia</taxon>
        <taxon>Papilionoidea</taxon>
        <taxon>Papilionidae</taxon>
        <taxon>Papilioninae</taxon>
        <taxon>Iphiclides</taxon>
    </lineage>
</organism>
<evidence type="ECO:0000313" key="7">
    <source>
        <dbReference type="Proteomes" id="UP000837857"/>
    </source>
</evidence>
<keyword evidence="3" id="KW-0964">Secreted</keyword>
<feature type="domain" description="Lipase" evidence="5">
    <location>
        <begin position="107"/>
        <end position="211"/>
    </location>
</feature>
<evidence type="ECO:0000256" key="1">
    <source>
        <dbReference type="ARBA" id="ARBA00004613"/>
    </source>
</evidence>
<name>A0ABN8I5R2_9NEOP</name>
<evidence type="ECO:0000256" key="2">
    <source>
        <dbReference type="ARBA" id="ARBA00010701"/>
    </source>
</evidence>
<proteinExistence type="inferred from homology"/>
<dbReference type="Pfam" id="PF00151">
    <property type="entry name" value="Lipase"/>
    <property type="match status" value="1"/>
</dbReference>
<dbReference type="Proteomes" id="UP000837857">
    <property type="component" value="Chromosome 19"/>
</dbReference>